<sequence length="244" mass="26193">MHAELKVYKDRATALEQAAAQPAAPPAPAPTPAPLVTDKDVETYGPELMDVIGRKAQEIADGIVAKRLEELKPTLEQTNERIGKAEAQVYQTAQDRFFGELAKAVPDYKQVNGDPKWLAWLQEVDPLSGVQRQAYLDTAAGSLDHARVATLFTAFKKAAGVEAPPAEPSPASAPTPGTPPLSPSPRAVGVAVAQTPREPDNSVSRSEIDAHYKRSSLDPSYRKSPEHQAMEARIAAAMASGRIR</sequence>
<evidence type="ECO:0000256" key="1">
    <source>
        <dbReference type="SAM" id="MobiDB-lite"/>
    </source>
</evidence>
<evidence type="ECO:0000313" key="3">
    <source>
        <dbReference type="Proteomes" id="UP000214603"/>
    </source>
</evidence>
<dbReference type="Proteomes" id="UP000214603">
    <property type="component" value="Unassembled WGS sequence"/>
</dbReference>
<keyword evidence="3" id="KW-1185">Reference proteome</keyword>
<feature type="region of interest" description="Disordered" evidence="1">
    <location>
        <begin position="160"/>
        <end position="229"/>
    </location>
</feature>
<accession>A0A225M1N2</accession>
<feature type="compositionally biased region" description="Pro residues" evidence="1">
    <location>
        <begin position="23"/>
        <end position="33"/>
    </location>
</feature>
<evidence type="ECO:0000313" key="2">
    <source>
        <dbReference type="EMBL" id="OWT55265.1"/>
    </source>
</evidence>
<feature type="compositionally biased region" description="Pro residues" evidence="1">
    <location>
        <begin position="165"/>
        <end position="183"/>
    </location>
</feature>
<protein>
    <submittedName>
        <fullName evidence="2">Uncharacterized protein</fullName>
    </submittedName>
</protein>
<organism evidence="2 3">
    <name type="scientific">Candidimonas nitroreducens</name>
    <dbReference type="NCBI Taxonomy" id="683354"/>
    <lineage>
        <taxon>Bacteria</taxon>
        <taxon>Pseudomonadati</taxon>
        <taxon>Pseudomonadota</taxon>
        <taxon>Betaproteobacteria</taxon>
        <taxon>Burkholderiales</taxon>
        <taxon>Alcaligenaceae</taxon>
        <taxon>Candidimonas</taxon>
    </lineage>
</organism>
<dbReference type="AlphaFoldDB" id="A0A225M1N2"/>
<gene>
    <name evidence="2" type="ORF">CEY11_21380</name>
</gene>
<proteinExistence type="predicted"/>
<feature type="compositionally biased region" description="Basic and acidic residues" evidence="1">
    <location>
        <begin position="206"/>
        <end position="229"/>
    </location>
</feature>
<comment type="caution">
    <text evidence="2">The sequence shown here is derived from an EMBL/GenBank/DDBJ whole genome shotgun (WGS) entry which is preliminary data.</text>
</comment>
<reference evidence="3" key="1">
    <citation type="submission" date="2017-06" db="EMBL/GenBank/DDBJ databases">
        <title>Herbaspirillum phytohormonus sp. nov., isolated from the root nodule of Robinia pseudoacacia in lead-zinc mine.</title>
        <authorList>
            <person name="Fan M."/>
            <person name="Lin Y."/>
        </authorList>
    </citation>
    <scope>NUCLEOTIDE SEQUENCE [LARGE SCALE GENOMIC DNA]</scope>
    <source>
        <strain evidence="3">SC-089</strain>
    </source>
</reference>
<feature type="region of interest" description="Disordered" evidence="1">
    <location>
        <begin position="16"/>
        <end position="39"/>
    </location>
</feature>
<name>A0A225M1N2_9BURK</name>
<dbReference type="EMBL" id="NJIH01000013">
    <property type="protein sequence ID" value="OWT55265.1"/>
    <property type="molecule type" value="Genomic_DNA"/>
</dbReference>